<dbReference type="Pfam" id="PF00534">
    <property type="entry name" value="Glycos_transf_1"/>
    <property type="match status" value="1"/>
</dbReference>
<dbReference type="CDD" id="cd03809">
    <property type="entry name" value="GT4_MtfB-like"/>
    <property type="match status" value="1"/>
</dbReference>
<keyword evidence="1" id="KW-0808">Transferase</keyword>
<dbReference type="EMBL" id="SSHJ02000006">
    <property type="protein sequence ID" value="MFN0255846.1"/>
    <property type="molecule type" value="Genomic_DNA"/>
</dbReference>
<dbReference type="Proteomes" id="UP001517247">
    <property type="component" value="Unassembled WGS sequence"/>
</dbReference>
<evidence type="ECO:0000259" key="2">
    <source>
        <dbReference type="Pfam" id="PF00534"/>
    </source>
</evidence>
<evidence type="ECO:0000313" key="4">
    <source>
        <dbReference type="Proteomes" id="UP001517247"/>
    </source>
</evidence>
<sequence>MKIVIDARLLDKINNTGISRYIEFLLEYYSGKYPMQDIYIISNDRRFHYNECNVIYTGLKPYNILHFFLFYFKIAKLKLTLYHAPFYSGLAFRSKTKVVVTVHDLMYRIVPNFFSKNLIVNKLKIAYFDCIVRLSLQSADEIVSVSQTTSNDVFNFLKRNSFTIPENSEINVTSDDRILKKFNLTKKNFFLYCGNSRPHKNLNILYKVFETKKDLPLLVMAGKGHRAGINLLNVGTVSDHELKSLYESAIAFVFPSFYEGFGLPVLESFYSRTIVVASKIPAFLEFKSDNIIFFDPDNIEELYIALKDAQGRKFIDNDFMDKFNNKNLIAKYDELLAKV</sequence>
<dbReference type="PANTHER" id="PTHR46401:SF2">
    <property type="entry name" value="GLYCOSYLTRANSFERASE WBBK-RELATED"/>
    <property type="match status" value="1"/>
</dbReference>
<evidence type="ECO:0000313" key="3">
    <source>
        <dbReference type="EMBL" id="MFN0255846.1"/>
    </source>
</evidence>
<dbReference type="Gene3D" id="3.40.50.2000">
    <property type="entry name" value="Glycogen Phosphorylase B"/>
    <property type="match status" value="2"/>
</dbReference>
<organism evidence="3 4">
    <name type="scientific">Pedobacter ureilyticus</name>
    <dbReference type="NCBI Taxonomy" id="1393051"/>
    <lineage>
        <taxon>Bacteria</taxon>
        <taxon>Pseudomonadati</taxon>
        <taxon>Bacteroidota</taxon>
        <taxon>Sphingobacteriia</taxon>
        <taxon>Sphingobacteriales</taxon>
        <taxon>Sphingobacteriaceae</taxon>
        <taxon>Pedobacter</taxon>
    </lineage>
</organism>
<comment type="caution">
    <text evidence="3">The sequence shown here is derived from an EMBL/GenBank/DDBJ whole genome shotgun (WGS) entry which is preliminary data.</text>
</comment>
<feature type="domain" description="Glycosyl transferase family 1" evidence="2">
    <location>
        <begin position="178"/>
        <end position="303"/>
    </location>
</feature>
<dbReference type="InterPro" id="IPR001296">
    <property type="entry name" value="Glyco_trans_1"/>
</dbReference>
<protein>
    <submittedName>
        <fullName evidence="3">Glycosyltransferase family 4 protein</fullName>
    </submittedName>
</protein>
<proteinExistence type="predicted"/>
<dbReference type="PANTHER" id="PTHR46401">
    <property type="entry name" value="GLYCOSYLTRANSFERASE WBBK-RELATED"/>
    <property type="match status" value="1"/>
</dbReference>
<gene>
    <name evidence="3" type="ORF">E6A44_009710</name>
</gene>
<dbReference type="SUPFAM" id="SSF53756">
    <property type="entry name" value="UDP-Glycosyltransferase/glycogen phosphorylase"/>
    <property type="match status" value="1"/>
</dbReference>
<name>A0ABW9J9H9_9SPHI</name>
<evidence type="ECO:0000256" key="1">
    <source>
        <dbReference type="ARBA" id="ARBA00022679"/>
    </source>
</evidence>
<dbReference type="RefSeq" id="WP_138722963.1">
    <property type="nucleotide sequence ID" value="NZ_SSHJ02000006.1"/>
</dbReference>
<keyword evidence="4" id="KW-1185">Reference proteome</keyword>
<reference evidence="3 4" key="1">
    <citation type="submission" date="2024-12" db="EMBL/GenBank/DDBJ databases">
        <authorList>
            <person name="Hu S."/>
        </authorList>
    </citation>
    <scope>NUCLEOTIDE SEQUENCE [LARGE SCALE GENOMIC DNA]</scope>
    <source>
        <strain evidence="3 4">THG-T11</strain>
    </source>
</reference>
<accession>A0ABW9J9H9</accession>